<protein>
    <submittedName>
        <fullName evidence="2">Uncharacterized protein</fullName>
    </submittedName>
</protein>
<feature type="region of interest" description="Disordered" evidence="1">
    <location>
        <begin position="67"/>
        <end position="95"/>
    </location>
</feature>
<sequence>MTLNQDIEYSQGESIEKGTSWTTTNEISSSVSHEWHINAGVEVMVGAEYKFGGTDSGLTAKGEVKTSVSGGYSNTSSHSTTYSHASESHEASTEQWSKAVTTNPANAASIKLYLKAYNYGTAIASNIKPTLTLQIGGRPIATLTPSTTIKMLEPGSTYPQQSGVYWVVDKDDSGDPIVLTLQDLQNFECGLPVSITLTQIEADVMKMDPDSGEYVNVGDWNNYMARCRSVCADLFMETGDGNLVHRMIYADDSVSAPQTTLWDAFHWGVNNMKDLYSDAIVFNYYDAATGQTRTADISNWNFRIDANTLALNNIHDLADLDSDFNIGSLRLNADSVIYAKAPRNPAIHGDGPAIYYAYHDRELKKVVACVSDYDGIASVECQIEDSDYSMTRLYDGSMIFGYSYDGEPATEEIFVRATNRVEGVTTEKAQERHLLVLPPEAPEITMATANPR</sequence>
<dbReference type="AlphaFoldDB" id="A0A485M5X2"/>
<gene>
    <name evidence="2" type="ORF">SCFA_770008</name>
</gene>
<dbReference type="Gene3D" id="2.60.120.240">
    <property type="entry name" value="Protective antigen, heptamerisation domain"/>
    <property type="match status" value="1"/>
</dbReference>
<evidence type="ECO:0000313" key="2">
    <source>
        <dbReference type="EMBL" id="VFU18107.1"/>
    </source>
</evidence>
<accession>A0A485M5X2</accession>
<dbReference type="EMBL" id="CAADRM010000144">
    <property type="protein sequence ID" value="VFU18107.1"/>
    <property type="molecule type" value="Genomic_DNA"/>
</dbReference>
<reference evidence="2" key="1">
    <citation type="submission" date="2019-03" db="EMBL/GenBank/DDBJ databases">
        <authorList>
            <person name="Hao L."/>
        </authorList>
    </citation>
    <scope>NUCLEOTIDE SEQUENCE</scope>
</reference>
<name>A0A485M5X2_9ZZZZ</name>
<dbReference type="SUPFAM" id="SSF56988">
    <property type="entry name" value="Anthrax protective antigen"/>
    <property type="match status" value="1"/>
</dbReference>
<organism evidence="2">
    <name type="scientific">anaerobic digester metagenome</name>
    <dbReference type="NCBI Taxonomy" id="1263854"/>
    <lineage>
        <taxon>unclassified sequences</taxon>
        <taxon>metagenomes</taxon>
        <taxon>ecological metagenomes</taxon>
    </lineage>
</organism>
<proteinExistence type="predicted"/>
<dbReference type="GO" id="GO:0051260">
    <property type="term" value="P:protein homooligomerization"/>
    <property type="evidence" value="ECO:0007669"/>
    <property type="project" value="InterPro"/>
</dbReference>
<dbReference type="InterPro" id="IPR037149">
    <property type="entry name" value="PA_heptamer_dom_sf"/>
</dbReference>
<feature type="compositionally biased region" description="Low complexity" evidence="1">
    <location>
        <begin position="67"/>
        <end position="85"/>
    </location>
</feature>
<evidence type="ECO:0000256" key="1">
    <source>
        <dbReference type="SAM" id="MobiDB-lite"/>
    </source>
</evidence>